<evidence type="ECO:0000256" key="2">
    <source>
        <dbReference type="ARBA" id="ARBA00022803"/>
    </source>
</evidence>
<dbReference type="PANTHER" id="PTHR44943">
    <property type="entry name" value="CELLULOSE SYNTHASE OPERON PROTEIN C"/>
    <property type="match status" value="1"/>
</dbReference>
<dbReference type="Pfam" id="PF14559">
    <property type="entry name" value="TPR_19"/>
    <property type="match status" value="1"/>
</dbReference>
<feature type="repeat" description="TPR" evidence="3">
    <location>
        <begin position="184"/>
        <end position="217"/>
    </location>
</feature>
<dbReference type="Proteomes" id="UP000054099">
    <property type="component" value="Unassembled WGS sequence"/>
</dbReference>
<dbReference type="InterPro" id="IPR051685">
    <property type="entry name" value="Ycf3/AcsC/BcsC/TPR_MFPF"/>
</dbReference>
<evidence type="ECO:0000313" key="4">
    <source>
        <dbReference type="EMBL" id="KSU83193.1"/>
    </source>
</evidence>
<feature type="repeat" description="TPR" evidence="3">
    <location>
        <begin position="20"/>
        <end position="53"/>
    </location>
</feature>
<sequence>MKKEKHAESDMRILPFMQDGTDYFHRGIKAYQKKDLNKAKRFFERAVHLQPEEPTFYCQLATTLAELGEYDRSNLYLDQVLETMGQDISECYFFMANNYAHMGMFAEAETYASLYMRKDPDGEFVDDALELLDLIHFETGSEPLTEEEELIVGHEEARSSIENGELAEAKAQLADLIRKHPSFWAAYNNLALTHFYLKEYDEALGVLNQILEKNPGNLNALCNLAIFYEQLGRMDEAVQLVESLKKVFPIHPDHRYKLGSTFGYFNEHDYANRWLASINKHYYFNDPAYLHFLAVSYFATGKEERALNCWSKAQEIDPDGQVAPYYLKQARDGLLTVTGTDYQYRIPWMAKQEIAQKRDFVQRFNNVTRGLQKNKLVHLTLMRGNNSEENIEMLRSFCGRLDEHSVLKEVAAHLLLEMEPKMPVSIKREDGEHQVESMSPIVASGLNILSILKENGASIDDDVTFLWLETMILARSDSSLLRNHTAIAAAIDYVARKRKDGASQRQIAELYGITVSMLASRIQFIKRGLERVD</sequence>
<keyword evidence="2 3" id="KW-0802">TPR repeat</keyword>
<keyword evidence="1" id="KW-0677">Repeat</keyword>
<reference evidence="4 5" key="1">
    <citation type="journal article" date="2014" name="Antonie Van Leeuwenhoek">
        <title>Fictibacillus enclensis sp. nov., isolated from marine sediment.</title>
        <authorList>
            <person name="Dastager S.G."/>
            <person name="Mawlankar R."/>
            <person name="Srinivasan K."/>
            <person name="Tang S.K."/>
            <person name="Lee J.C."/>
            <person name="Ramana V.V."/>
            <person name="Shouche Y.S."/>
        </authorList>
    </citation>
    <scope>NUCLEOTIDE SEQUENCE [LARGE SCALE GENOMIC DNA]</scope>
    <source>
        <strain evidence="4 5">NIO-1003</strain>
    </source>
</reference>
<dbReference type="RefSeq" id="WP_061971989.1">
    <property type="nucleotide sequence ID" value="NZ_FMAV01000002.1"/>
</dbReference>
<dbReference type="PROSITE" id="PS50005">
    <property type="entry name" value="TPR"/>
    <property type="match status" value="3"/>
</dbReference>
<protein>
    <submittedName>
        <fullName evidence="4">Uncharacterized protein</fullName>
    </submittedName>
</protein>
<evidence type="ECO:0000256" key="3">
    <source>
        <dbReference type="PROSITE-ProRule" id="PRU00339"/>
    </source>
</evidence>
<feature type="repeat" description="TPR" evidence="3">
    <location>
        <begin position="287"/>
        <end position="320"/>
    </location>
</feature>
<accession>A0A0V8J866</accession>
<dbReference type="InterPro" id="IPR019734">
    <property type="entry name" value="TPR_rpt"/>
</dbReference>
<dbReference type="SUPFAM" id="SSF48452">
    <property type="entry name" value="TPR-like"/>
    <property type="match status" value="2"/>
</dbReference>
<dbReference type="SMART" id="SM00028">
    <property type="entry name" value="TPR"/>
    <property type="match status" value="6"/>
</dbReference>
<dbReference type="AlphaFoldDB" id="A0A0V8J866"/>
<name>A0A0V8J866_9BACL</name>
<dbReference type="OrthoDB" id="600613at2"/>
<keyword evidence="5" id="KW-1185">Reference proteome</keyword>
<dbReference type="EMBL" id="LNQN01000002">
    <property type="protein sequence ID" value="KSU83193.1"/>
    <property type="molecule type" value="Genomic_DNA"/>
</dbReference>
<proteinExistence type="predicted"/>
<evidence type="ECO:0000256" key="1">
    <source>
        <dbReference type="ARBA" id="ARBA00022737"/>
    </source>
</evidence>
<comment type="caution">
    <text evidence="4">The sequence shown here is derived from an EMBL/GenBank/DDBJ whole genome shotgun (WGS) entry which is preliminary data.</text>
</comment>
<dbReference type="Gene3D" id="1.25.40.10">
    <property type="entry name" value="Tetratricopeptide repeat domain"/>
    <property type="match status" value="2"/>
</dbReference>
<gene>
    <name evidence="4" type="ORF">AS030_11455</name>
</gene>
<evidence type="ECO:0000313" key="5">
    <source>
        <dbReference type="Proteomes" id="UP000054099"/>
    </source>
</evidence>
<dbReference type="InterPro" id="IPR011990">
    <property type="entry name" value="TPR-like_helical_dom_sf"/>
</dbReference>
<dbReference type="PANTHER" id="PTHR44943:SF8">
    <property type="entry name" value="TPR REPEAT-CONTAINING PROTEIN MJ0263"/>
    <property type="match status" value="1"/>
</dbReference>
<organism evidence="4 5">
    <name type="scientific">Fictibacillus enclensis</name>
    <dbReference type="NCBI Taxonomy" id="1017270"/>
    <lineage>
        <taxon>Bacteria</taxon>
        <taxon>Bacillati</taxon>
        <taxon>Bacillota</taxon>
        <taxon>Bacilli</taxon>
        <taxon>Bacillales</taxon>
        <taxon>Fictibacillaceae</taxon>
        <taxon>Fictibacillus</taxon>
    </lineage>
</organism>